<gene>
    <name evidence="1" type="ORF">CSB93_3146</name>
</gene>
<accession>A0A2R3IUF2</accession>
<name>A0A2R3IUF2_9PSED</name>
<dbReference type="EMBL" id="CP027169">
    <property type="protein sequence ID" value="AVK05558.1"/>
    <property type="molecule type" value="Genomic_DNA"/>
</dbReference>
<evidence type="ECO:0000313" key="1">
    <source>
        <dbReference type="EMBL" id="AVK05558.1"/>
    </source>
</evidence>
<protein>
    <submittedName>
        <fullName evidence="1">Uncharacterized protein</fullName>
    </submittedName>
</protein>
<keyword evidence="2" id="KW-1185">Reference proteome</keyword>
<sequence length="37" mass="4319">MDVITNLTVMIQARVSVNQRITANFDIWLNYGSRHQL</sequence>
<dbReference type="Proteomes" id="UP000238390">
    <property type="component" value="Chromosome"/>
</dbReference>
<dbReference type="AlphaFoldDB" id="A0A2R3IUF2"/>
<proteinExistence type="predicted"/>
<organism evidence="1 2">
    <name type="scientific">Pseudomonas paraeruginosa</name>
    <dbReference type="NCBI Taxonomy" id="2994495"/>
    <lineage>
        <taxon>Bacteria</taxon>
        <taxon>Pseudomonadati</taxon>
        <taxon>Pseudomonadota</taxon>
        <taxon>Gammaproteobacteria</taxon>
        <taxon>Pseudomonadales</taxon>
        <taxon>Pseudomonadaceae</taxon>
        <taxon>Pseudomonas</taxon>
    </lineage>
</organism>
<reference evidence="1 2" key="1">
    <citation type="submission" date="2018-02" db="EMBL/GenBank/DDBJ databases">
        <title>FDA/CDC Antimicrobial Resistant Isolate Bank Genome Sequencing.</title>
        <authorList>
            <person name="Benahmed F.H."/>
            <person name="Lutgring J.D."/>
            <person name="Yoo B."/>
            <person name="Machado M."/>
            <person name="Brown A."/>
            <person name="McAllister G."/>
            <person name="Perry A."/>
            <person name="Halpin A.L."/>
            <person name="Vavikolanu K."/>
            <person name="Ott S."/>
            <person name="Zhao X."/>
            <person name="Tallon L.J."/>
            <person name="Sadzewicz L."/>
            <person name="Aluvathingal J."/>
            <person name="Nadendla S."/>
            <person name="Voskania-kordi A."/>
            <person name="Simonyan V."/>
            <person name="Patel J."/>
            <person name="Shawar R.M."/>
        </authorList>
    </citation>
    <scope>NUCLEOTIDE SEQUENCE [LARGE SCALE GENOMIC DNA]</scope>
    <source>
        <strain evidence="1 2">AR_0356</strain>
    </source>
</reference>
<evidence type="ECO:0000313" key="2">
    <source>
        <dbReference type="Proteomes" id="UP000238390"/>
    </source>
</evidence>